<keyword evidence="12" id="KW-1185">Reference proteome</keyword>
<feature type="region of interest" description="Disordered" evidence="8">
    <location>
        <begin position="21"/>
        <end position="79"/>
    </location>
</feature>
<dbReference type="Proteomes" id="UP000011064">
    <property type="component" value="Unassembled WGS sequence"/>
</dbReference>
<proteinExistence type="predicted"/>
<keyword evidence="2 9" id="KW-0812">Transmembrane</keyword>
<sequence>MFTDEHHGLAHPAHLLAPPAQLPTRQHLPPAHQHLNPPQPATHPTRLLNRHHRVPHHGKTPQQPPQPARLDPPPPLVIPPKNPDQSFFRNLFNQGKGYLTFYKTGAQFIFTNLSLSHAPQELVDKKYDGAVYEAVRDRNFSRAHYQLLLRSWHDIKRLPVFALIFIVCGEFTPLIVFAFSSVVPYTCRVPRQIEADREKIEARRKTSFRNLTMAFTPGKELEREQLLHISWSLGLSSNMWDHIGGTPVALLKGRVASHVEYLQTDDRLIRRDGVLSDLEDEEVAIACTQRGIDVVGRSEEHLREMLEKWMAASKNTPMEKLLLTRPNVWPVPAKKGN</sequence>
<evidence type="ECO:0000259" key="10">
    <source>
        <dbReference type="PROSITE" id="PS51758"/>
    </source>
</evidence>
<protein>
    <recommendedName>
        <fullName evidence="10">Letm1 RBD domain-containing protein</fullName>
    </recommendedName>
</protein>
<evidence type="ECO:0000256" key="2">
    <source>
        <dbReference type="ARBA" id="ARBA00022692"/>
    </source>
</evidence>
<accession>L8G6L1</accession>
<organism evidence="11 12">
    <name type="scientific">Pseudogymnoascus destructans (strain ATCC MYA-4855 / 20631-21)</name>
    <name type="common">Bat white-nose syndrome fungus</name>
    <name type="synonym">Geomyces destructans</name>
    <dbReference type="NCBI Taxonomy" id="658429"/>
    <lineage>
        <taxon>Eukaryota</taxon>
        <taxon>Fungi</taxon>
        <taxon>Dikarya</taxon>
        <taxon>Ascomycota</taxon>
        <taxon>Pezizomycotina</taxon>
        <taxon>Leotiomycetes</taxon>
        <taxon>Thelebolales</taxon>
        <taxon>Thelebolaceae</taxon>
        <taxon>Pseudogymnoascus</taxon>
    </lineage>
</organism>
<dbReference type="OrthoDB" id="73691at2759"/>
<dbReference type="GO" id="GO:0043022">
    <property type="term" value="F:ribosome binding"/>
    <property type="evidence" value="ECO:0007669"/>
    <property type="project" value="InterPro"/>
</dbReference>
<evidence type="ECO:0000256" key="9">
    <source>
        <dbReference type="SAM" id="Phobius"/>
    </source>
</evidence>
<keyword evidence="5 7" id="KW-0496">Mitochondrion</keyword>
<dbReference type="EMBL" id="GL573216">
    <property type="protein sequence ID" value="ELR08318.1"/>
    <property type="molecule type" value="Genomic_DNA"/>
</dbReference>
<feature type="compositionally biased region" description="Basic residues" evidence="8">
    <location>
        <begin position="48"/>
        <end position="59"/>
    </location>
</feature>
<keyword evidence="3" id="KW-0999">Mitochondrion inner membrane</keyword>
<comment type="subcellular location">
    <subcellularLocation>
        <location evidence="1">Mitochondrion inner membrane</location>
        <topology evidence="1">Single-pass membrane protein</topology>
    </subcellularLocation>
</comment>
<dbReference type="PANTHER" id="PTHR14009">
    <property type="entry name" value="LEUCINE ZIPPER-EF-HAND CONTAINING TRANSMEMBRANE PROTEIN"/>
    <property type="match status" value="1"/>
</dbReference>
<dbReference type="InterPro" id="IPR044202">
    <property type="entry name" value="LETM1/MDM38-like"/>
</dbReference>
<dbReference type="VEuPathDB" id="FungiDB:GMDG_03113"/>
<dbReference type="HOGENOM" id="CLU_048915_0_0_1"/>
<name>L8G6L1_PSED2</name>
<dbReference type="PANTHER" id="PTHR14009:SF6">
    <property type="entry name" value="LETM1 RBD DOMAIN-CONTAINING PROTEIN"/>
    <property type="match status" value="1"/>
</dbReference>
<keyword evidence="4 9" id="KW-1133">Transmembrane helix</keyword>
<evidence type="ECO:0000313" key="11">
    <source>
        <dbReference type="EMBL" id="ELR08318.1"/>
    </source>
</evidence>
<feature type="transmembrane region" description="Helical" evidence="9">
    <location>
        <begin position="160"/>
        <end position="183"/>
    </location>
</feature>
<reference evidence="12" key="1">
    <citation type="submission" date="2010-09" db="EMBL/GenBank/DDBJ databases">
        <title>The genome sequence of Geomyces destructans 20631-21.</title>
        <authorList>
            <consortium name="The Broad Institute Genome Sequencing Platform"/>
            <person name="Cuomo C.A."/>
            <person name="Blehert D.S."/>
            <person name="Lorch J.M."/>
            <person name="Young S.K."/>
            <person name="Zeng Q."/>
            <person name="Gargeya S."/>
            <person name="Fitzgerald M."/>
            <person name="Haas B."/>
            <person name="Abouelleil A."/>
            <person name="Alvarado L."/>
            <person name="Arachchi H.M."/>
            <person name="Berlin A."/>
            <person name="Brown A."/>
            <person name="Chapman S.B."/>
            <person name="Chen Z."/>
            <person name="Dunbar C."/>
            <person name="Freedman E."/>
            <person name="Gearin G."/>
            <person name="Gellesch M."/>
            <person name="Goldberg J."/>
            <person name="Griggs A."/>
            <person name="Gujja S."/>
            <person name="Heiman D."/>
            <person name="Howarth C."/>
            <person name="Larson L."/>
            <person name="Lui A."/>
            <person name="MacDonald P.J.P."/>
            <person name="Montmayeur A."/>
            <person name="Murphy C."/>
            <person name="Neiman D."/>
            <person name="Pearson M."/>
            <person name="Priest M."/>
            <person name="Roberts A."/>
            <person name="Saif S."/>
            <person name="Shea T."/>
            <person name="Shenoy N."/>
            <person name="Sisk P."/>
            <person name="Stolte C."/>
            <person name="Sykes S."/>
            <person name="Wortman J."/>
            <person name="Nusbaum C."/>
            <person name="Birren B."/>
        </authorList>
    </citation>
    <scope>NUCLEOTIDE SEQUENCE [LARGE SCALE GENOMIC DNA]</scope>
    <source>
        <strain evidence="12">ATCC MYA-4855 / 20631-21</strain>
    </source>
</reference>
<dbReference type="PROSITE" id="PS51758">
    <property type="entry name" value="LETM1_RBD"/>
    <property type="match status" value="1"/>
</dbReference>
<evidence type="ECO:0000256" key="4">
    <source>
        <dbReference type="ARBA" id="ARBA00022989"/>
    </source>
</evidence>
<dbReference type="AlphaFoldDB" id="L8G6L1"/>
<dbReference type="GO" id="GO:0005743">
    <property type="term" value="C:mitochondrial inner membrane"/>
    <property type="evidence" value="ECO:0007669"/>
    <property type="project" value="UniProtKB-SubCell"/>
</dbReference>
<evidence type="ECO:0000256" key="6">
    <source>
        <dbReference type="ARBA" id="ARBA00023136"/>
    </source>
</evidence>
<dbReference type="GO" id="GO:0030003">
    <property type="term" value="P:intracellular monoatomic cation homeostasis"/>
    <property type="evidence" value="ECO:0007669"/>
    <property type="project" value="TreeGrafter"/>
</dbReference>
<dbReference type="InterPro" id="IPR033122">
    <property type="entry name" value="LETM1-like_RBD"/>
</dbReference>
<evidence type="ECO:0000256" key="1">
    <source>
        <dbReference type="ARBA" id="ARBA00004434"/>
    </source>
</evidence>
<dbReference type="Pfam" id="PF07766">
    <property type="entry name" value="LETM1_RBD"/>
    <property type="match status" value="1"/>
</dbReference>
<evidence type="ECO:0000313" key="12">
    <source>
        <dbReference type="Proteomes" id="UP000011064"/>
    </source>
</evidence>
<feature type="compositionally biased region" description="Pro residues" evidence="8">
    <location>
        <begin position="62"/>
        <end position="79"/>
    </location>
</feature>
<evidence type="ECO:0000256" key="7">
    <source>
        <dbReference type="PROSITE-ProRule" id="PRU01094"/>
    </source>
</evidence>
<keyword evidence="6 9" id="KW-0472">Membrane</keyword>
<evidence type="ECO:0000256" key="8">
    <source>
        <dbReference type="SAM" id="MobiDB-lite"/>
    </source>
</evidence>
<gene>
    <name evidence="11" type="ORF">GMDG_03113</name>
</gene>
<dbReference type="InParanoid" id="L8G6L1"/>
<evidence type="ECO:0000256" key="5">
    <source>
        <dbReference type="ARBA" id="ARBA00023128"/>
    </source>
</evidence>
<evidence type="ECO:0000256" key="3">
    <source>
        <dbReference type="ARBA" id="ARBA00022792"/>
    </source>
</evidence>
<feature type="domain" description="Letm1 RBD" evidence="10">
    <location>
        <begin position="154"/>
        <end position="337"/>
    </location>
</feature>